<evidence type="ECO:0000256" key="1">
    <source>
        <dbReference type="SAM" id="SignalP"/>
    </source>
</evidence>
<gene>
    <name evidence="2" type="ORF">SAMN05216474_0377</name>
</gene>
<evidence type="ECO:0008006" key="4">
    <source>
        <dbReference type="Google" id="ProtNLM"/>
    </source>
</evidence>
<organism evidence="2 3">
    <name type="scientific">Lishizhenia tianjinensis</name>
    <dbReference type="NCBI Taxonomy" id="477690"/>
    <lineage>
        <taxon>Bacteria</taxon>
        <taxon>Pseudomonadati</taxon>
        <taxon>Bacteroidota</taxon>
        <taxon>Flavobacteriia</taxon>
        <taxon>Flavobacteriales</taxon>
        <taxon>Crocinitomicaceae</taxon>
        <taxon>Lishizhenia</taxon>
    </lineage>
</organism>
<sequence>MKYILITLLSIIAYTTSFAQGPHPDKRPSKAEHAKIEQLKRTYFSKELRLSKEDSIAFWPIYDDYSKQLKALHHSIKSKYRCKEDNTLTETEYKKLIQEIIVLEKKEVNLKAEFMLKIGETIGYEKALKLPCLEHEFRKKLLAELKTRKKY</sequence>
<dbReference type="Proteomes" id="UP000236454">
    <property type="component" value="Unassembled WGS sequence"/>
</dbReference>
<dbReference type="EMBL" id="FPAS01000001">
    <property type="protein sequence ID" value="SFT40492.1"/>
    <property type="molecule type" value="Genomic_DNA"/>
</dbReference>
<keyword evidence="1" id="KW-0732">Signal</keyword>
<dbReference type="STRING" id="477690.SAMN05216474_0377"/>
<accession>A0A1I6XR16</accession>
<protein>
    <recommendedName>
        <fullName evidence="4">Sensor of ECF-type sigma factor</fullName>
    </recommendedName>
</protein>
<dbReference type="OrthoDB" id="675330at2"/>
<keyword evidence="3" id="KW-1185">Reference proteome</keyword>
<reference evidence="2 3" key="1">
    <citation type="submission" date="2016-10" db="EMBL/GenBank/DDBJ databases">
        <authorList>
            <person name="de Groot N.N."/>
        </authorList>
    </citation>
    <scope>NUCLEOTIDE SEQUENCE [LARGE SCALE GENOMIC DNA]</scope>
    <source>
        <strain evidence="2 3">CGMCC 1.7005</strain>
    </source>
</reference>
<proteinExistence type="predicted"/>
<name>A0A1I6XR16_9FLAO</name>
<feature type="chain" id="PRO_5014757603" description="Sensor of ECF-type sigma factor" evidence="1">
    <location>
        <begin position="20"/>
        <end position="151"/>
    </location>
</feature>
<dbReference type="AlphaFoldDB" id="A0A1I6XR16"/>
<evidence type="ECO:0000313" key="2">
    <source>
        <dbReference type="EMBL" id="SFT40492.1"/>
    </source>
</evidence>
<feature type="signal peptide" evidence="1">
    <location>
        <begin position="1"/>
        <end position="19"/>
    </location>
</feature>
<evidence type="ECO:0000313" key="3">
    <source>
        <dbReference type="Proteomes" id="UP000236454"/>
    </source>
</evidence>
<dbReference type="RefSeq" id="WP_090245710.1">
    <property type="nucleotide sequence ID" value="NZ_FPAS01000001.1"/>
</dbReference>